<keyword evidence="3" id="KW-1185">Reference proteome</keyword>
<feature type="compositionally biased region" description="Polar residues" evidence="1">
    <location>
        <begin position="12"/>
        <end position="22"/>
    </location>
</feature>
<comment type="caution">
    <text evidence="2">The sequence shown here is derived from an EMBL/GenBank/DDBJ whole genome shotgun (WGS) entry which is preliminary data.</text>
</comment>
<feature type="region of interest" description="Disordered" evidence="1">
    <location>
        <begin position="77"/>
        <end position="111"/>
    </location>
</feature>
<protein>
    <submittedName>
        <fullName evidence="2">Uncharacterized protein</fullName>
    </submittedName>
</protein>
<feature type="compositionally biased region" description="Basic and acidic residues" evidence="1">
    <location>
        <begin position="23"/>
        <end position="33"/>
    </location>
</feature>
<proteinExistence type="predicted"/>
<organism evidence="2 3">
    <name type="scientific">Monosporascus cannonballus</name>
    <dbReference type="NCBI Taxonomy" id="155416"/>
    <lineage>
        <taxon>Eukaryota</taxon>
        <taxon>Fungi</taxon>
        <taxon>Dikarya</taxon>
        <taxon>Ascomycota</taxon>
        <taxon>Pezizomycotina</taxon>
        <taxon>Sordariomycetes</taxon>
        <taxon>Xylariomycetidae</taxon>
        <taxon>Xylariales</taxon>
        <taxon>Xylariales incertae sedis</taxon>
        <taxon>Monosporascus</taxon>
    </lineage>
</organism>
<accession>A0ABY0HMU7</accession>
<name>A0ABY0HMU7_9PEZI</name>
<dbReference type="Proteomes" id="UP000294003">
    <property type="component" value="Unassembled WGS sequence"/>
</dbReference>
<evidence type="ECO:0000256" key="1">
    <source>
        <dbReference type="SAM" id="MobiDB-lite"/>
    </source>
</evidence>
<evidence type="ECO:0000313" key="2">
    <source>
        <dbReference type="EMBL" id="RYO94584.1"/>
    </source>
</evidence>
<feature type="region of interest" description="Disordered" evidence="1">
    <location>
        <begin position="1"/>
        <end position="33"/>
    </location>
</feature>
<reference evidence="2 3" key="1">
    <citation type="submission" date="2018-06" db="EMBL/GenBank/DDBJ databases">
        <title>Complete Genomes of Monosporascus.</title>
        <authorList>
            <person name="Robinson A.J."/>
            <person name="Natvig D.O."/>
        </authorList>
    </citation>
    <scope>NUCLEOTIDE SEQUENCE [LARGE SCALE GENOMIC DNA]</scope>
    <source>
        <strain evidence="2 3">CBS 609.92</strain>
    </source>
</reference>
<gene>
    <name evidence="2" type="ORF">DL762_000476</name>
</gene>
<dbReference type="EMBL" id="QJNS01000009">
    <property type="protein sequence ID" value="RYO94584.1"/>
    <property type="molecule type" value="Genomic_DNA"/>
</dbReference>
<evidence type="ECO:0000313" key="3">
    <source>
        <dbReference type="Proteomes" id="UP000294003"/>
    </source>
</evidence>
<sequence>MAVQKFSPATGVGSSAHSPTAHQQHEDQAPLRERRLEYFFQRQSSEDFTTRILGGTPSHDHVGSMEAKLEKLAEQIGKADDNGSSKVGGDAAQISGEARREQEQGRWQLIC</sequence>